<dbReference type="InterPro" id="IPR052264">
    <property type="entry name" value="UPF0175_domain"/>
</dbReference>
<evidence type="ECO:0000313" key="3">
    <source>
        <dbReference type="Proteomes" id="UP000603457"/>
    </source>
</evidence>
<comment type="caution">
    <text evidence="2">The sequence shown here is derived from an EMBL/GenBank/DDBJ whole genome shotgun (WGS) entry which is preliminary data.</text>
</comment>
<gene>
    <name evidence="2" type="ORF">H6G74_18865</name>
</gene>
<dbReference type="InterPro" id="IPR005368">
    <property type="entry name" value="UPF0175"/>
</dbReference>
<dbReference type="Pfam" id="PF03683">
    <property type="entry name" value="UPF0175"/>
    <property type="match status" value="1"/>
</dbReference>
<comment type="similarity">
    <text evidence="1">Belongs to the UPF0175 family.</text>
</comment>
<protein>
    <submittedName>
        <fullName evidence="2">UPF0175 family protein</fullName>
    </submittedName>
</protein>
<organism evidence="2 3">
    <name type="scientific">Nostoc spongiaeforme FACHB-130</name>
    <dbReference type="NCBI Taxonomy" id="1357510"/>
    <lineage>
        <taxon>Bacteria</taxon>
        <taxon>Bacillati</taxon>
        <taxon>Cyanobacteriota</taxon>
        <taxon>Cyanophyceae</taxon>
        <taxon>Nostocales</taxon>
        <taxon>Nostocaceae</taxon>
        <taxon>Nostoc</taxon>
    </lineage>
</organism>
<dbReference type="PANTHER" id="PTHR37525">
    <property type="entry name" value="UPF0175 PROTEIN SSL1255"/>
    <property type="match status" value="1"/>
</dbReference>
<dbReference type="Proteomes" id="UP000603457">
    <property type="component" value="Unassembled WGS sequence"/>
</dbReference>
<proteinExistence type="inferred from homology"/>
<dbReference type="PANTHER" id="PTHR37525:SF1">
    <property type="entry name" value="UPF0175 PROTEIN SSL1255"/>
    <property type="match status" value="1"/>
</dbReference>
<sequence>MSILIPDDILRATRMTEDELKLEIAIMLYKQEKISSGKARTWTGLTVIEFQHELAKRGLCINYDVKDFEADIKTLQSMKLL</sequence>
<keyword evidence="3" id="KW-1185">Reference proteome</keyword>
<evidence type="ECO:0000313" key="2">
    <source>
        <dbReference type="EMBL" id="MBD2596376.1"/>
    </source>
</evidence>
<reference evidence="2 3" key="1">
    <citation type="journal article" date="2020" name="ISME J.">
        <title>Comparative genomics reveals insights into cyanobacterial evolution and habitat adaptation.</title>
        <authorList>
            <person name="Chen M.Y."/>
            <person name="Teng W.K."/>
            <person name="Zhao L."/>
            <person name="Hu C.X."/>
            <person name="Zhou Y.K."/>
            <person name="Han B.P."/>
            <person name="Song L.R."/>
            <person name="Shu W.S."/>
        </authorList>
    </citation>
    <scope>NUCLEOTIDE SEQUENCE [LARGE SCALE GENOMIC DNA]</scope>
    <source>
        <strain evidence="2 3">FACHB-130</strain>
    </source>
</reference>
<dbReference type="EMBL" id="JACJTB010000026">
    <property type="protein sequence ID" value="MBD2596376.1"/>
    <property type="molecule type" value="Genomic_DNA"/>
</dbReference>
<evidence type="ECO:0000256" key="1">
    <source>
        <dbReference type="ARBA" id="ARBA00005651"/>
    </source>
</evidence>
<name>A0ABR8FYI1_9NOSO</name>
<dbReference type="RefSeq" id="WP_190969115.1">
    <property type="nucleotide sequence ID" value="NZ_JACJTB010000026.1"/>
</dbReference>
<accession>A0ABR8FYI1</accession>